<evidence type="ECO:0000256" key="4">
    <source>
        <dbReference type="ARBA" id="ARBA00022705"/>
    </source>
</evidence>
<evidence type="ECO:0000256" key="10">
    <source>
        <dbReference type="ARBA" id="ARBA00023306"/>
    </source>
</evidence>
<dbReference type="InterPro" id="IPR012340">
    <property type="entry name" value="NA-bd_OB-fold"/>
</dbReference>
<evidence type="ECO:0000313" key="16">
    <source>
        <dbReference type="Proteomes" id="UP000176504"/>
    </source>
</evidence>
<dbReference type="CDD" id="cd07901">
    <property type="entry name" value="Adenylation_DNA_ligase_Arch_LigB"/>
    <property type="match status" value="1"/>
</dbReference>
<evidence type="ECO:0000259" key="14">
    <source>
        <dbReference type="PROSITE" id="PS50160"/>
    </source>
</evidence>
<name>A0A1F4VES6_UNCKA</name>
<dbReference type="Gene3D" id="3.30.470.30">
    <property type="entry name" value="DNA ligase/mRNA capping enzyme"/>
    <property type="match status" value="1"/>
</dbReference>
<dbReference type="InterPro" id="IPR036599">
    <property type="entry name" value="DNA_ligase_N_sf"/>
</dbReference>
<dbReference type="Proteomes" id="UP000176504">
    <property type="component" value="Unassembled WGS sequence"/>
</dbReference>
<dbReference type="SUPFAM" id="SSF56091">
    <property type="entry name" value="DNA ligase/mRNA capping enzyme, catalytic domain"/>
    <property type="match status" value="1"/>
</dbReference>
<sequence>MEFSRFASYLSQLEKTTKRLEITDILSKLIRETSIEETDKAVYLSLSQLGPLFAQIDFAIAEKMMIKIICLAYTEDEKTVKDLYEKEGDLGNVAEELRKKHKGAHKKPDVLEVYEILKEIAEVSGAGSQEKKVNKFAQLLKELDSLSTRYAVRIPLGNSRLGFSEITVVEALSWMKKGDKSLKEDIEKYFHIYPDIGKIAKLFKRGGLIALEKGINLEIGVPILPQLCQRVASASEAIEKLEGKAGAEVKYDGTRVQLHLDRKRMVKPNKDQLTLFKGDEEVPFVKTFTRNLEETTNMFPDVIKSAIDHVDAQSAIIDGEAVGFDPKTKKLIPFQETSQRKRKHGIIEKISEIPLKYFVFDLLYLNGKTLLDKPFSERREILQKIVKKNDSIIVDDQHIVSDPEILLKLFKDAREMGLEGLVIKRLDSKYEAGGRGFAWVKFKREETGGLEDTIDGVILGYYFGRGARAKFGIGGFLVGIYDKKGDKFLTVSKVGSGPTEVEWQEIKKRVDKIKVKEKPSNVEVNKILNCDVWAKPEIMVVIRADEITVSDAHTAGFALRFPRLMQFREDKRPQDSTAVSEIKRLYELQKRS</sequence>
<proteinExistence type="inferred from homology"/>
<dbReference type="SUPFAM" id="SSF117018">
    <property type="entry name" value="ATP-dependent DNA ligase DNA-binding domain"/>
    <property type="match status" value="1"/>
</dbReference>
<evidence type="ECO:0000256" key="3">
    <source>
        <dbReference type="ARBA" id="ARBA00022618"/>
    </source>
</evidence>
<comment type="caution">
    <text evidence="15">The sequence shown here is derived from an EMBL/GenBank/DDBJ whole genome shotgun (WGS) entry which is preliminary data.</text>
</comment>
<comment type="catalytic activity">
    <reaction evidence="11 12">
        <text>ATP + (deoxyribonucleotide)n-3'-hydroxyl + 5'-phospho-(deoxyribonucleotide)m = (deoxyribonucleotide)n+m + AMP + diphosphate.</text>
        <dbReference type="EC" id="6.5.1.1"/>
    </reaction>
</comment>
<dbReference type="Gene3D" id="2.40.50.140">
    <property type="entry name" value="Nucleic acid-binding proteins"/>
    <property type="match status" value="1"/>
</dbReference>
<dbReference type="PROSITE" id="PS00697">
    <property type="entry name" value="DNA_LIGASE_A1"/>
    <property type="match status" value="1"/>
</dbReference>
<dbReference type="InterPro" id="IPR012310">
    <property type="entry name" value="DNA_ligase_ATP-dep_cent"/>
</dbReference>
<reference evidence="15 16" key="1">
    <citation type="journal article" date="2016" name="Nat. Commun.">
        <title>Thousands of microbial genomes shed light on interconnected biogeochemical processes in an aquifer system.</title>
        <authorList>
            <person name="Anantharaman K."/>
            <person name="Brown C.T."/>
            <person name="Hug L.A."/>
            <person name="Sharon I."/>
            <person name="Castelle C.J."/>
            <person name="Probst A.J."/>
            <person name="Thomas B.C."/>
            <person name="Singh A."/>
            <person name="Wilkins M.J."/>
            <person name="Karaoz U."/>
            <person name="Brodie E.L."/>
            <person name="Williams K.H."/>
            <person name="Hubbard S.S."/>
            <person name="Banfield J.F."/>
        </authorList>
    </citation>
    <scope>NUCLEOTIDE SEQUENCE [LARGE SCALE GENOMIC DNA]</scope>
</reference>
<dbReference type="InterPro" id="IPR012308">
    <property type="entry name" value="DNA_ligase_ATP-dep_N"/>
</dbReference>
<evidence type="ECO:0000313" key="15">
    <source>
        <dbReference type="EMBL" id="OGC55746.1"/>
    </source>
</evidence>
<dbReference type="GO" id="GO:0003910">
    <property type="term" value="F:DNA ligase (ATP) activity"/>
    <property type="evidence" value="ECO:0007669"/>
    <property type="project" value="UniProtKB-EC"/>
</dbReference>
<evidence type="ECO:0000256" key="2">
    <source>
        <dbReference type="ARBA" id="ARBA00022598"/>
    </source>
</evidence>
<keyword evidence="9 12" id="KW-0234">DNA repair</keyword>
<evidence type="ECO:0000256" key="8">
    <source>
        <dbReference type="ARBA" id="ARBA00023172"/>
    </source>
</evidence>
<protein>
    <recommendedName>
        <fullName evidence="12">DNA ligase</fullName>
        <ecNumber evidence="12">6.5.1.1</ecNumber>
    </recommendedName>
</protein>
<gene>
    <name evidence="15" type="ORF">A3A78_01765</name>
</gene>
<dbReference type="Gene3D" id="1.10.3260.10">
    <property type="entry name" value="DNA ligase, ATP-dependent, N-terminal domain"/>
    <property type="match status" value="1"/>
</dbReference>
<dbReference type="NCBIfam" id="TIGR00574">
    <property type="entry name" value="dnl1"/>
    <property type="match status" value="1"/>
</dbReference>
<keyword evidence="6 12" id="KW-0227">DNA damage</keyword>
<dbReference type="InterPro" id="IPR050191">
    <property type="entry name" value="ATP-dep_DNA_ligase"/>
</dbReference>
<evidence type="ECO:0000256" key="1">
    <source>
        <dbReference type="ARBA" id="ARBA00007572"/>
    </source>
</evidence>
<evidence type="ECO:0000256" key="6">
    <source>
        <dbReference type="ARBA" id="ARBA00022763"/>
    </source>
</evidence>
<dbReference type="GO" id="GO:0006281">
    <property type="term" value="P:DNA repair"/>
    <property type="evidence" value="ECO:0007669"/>
    <property type="project" value="UniProtKB-KW"/>
</dbReference>
<evidence type="ECO:0000256" key="12">
    <source>
        <dbReference type="RuleBase" id="RU000617"/>
    </source>
</evidence>
<dbReference type="GO" id="GO:0006310">
    <property type="term" value="P:DNA recombination"/>
    <property type="evidence" value="ECO:0007669"/>
    <property type="project" value="UniProtKB-KW"/>
</dbReference>
<evidence type="ECO:0000256" key="5">
    <source>
        <dbReference type="ARBA" id="ARBA00022741"/>
    </source>
</evidence>
<dbReference type="GO" id="GO:0005524">
    <property type="term" value="F:ATP binding"/>
    <property type="evidence" value="ECO:0007669"/>
    <property type="project" value="UniProtKB-KW"/>
</dbReference>
<dbReference type="PROSITE" id="PS00333">
    <property type="entry name" value="DNA_LIGASE_A2"/>
    <property type="match status" value="1"/>
</dbReference>
<evidence type="ECO:0000256" key="9">
    <source>
        <dbReference type="ARBA" id="ARBA00023204"/>
    </source>
</evidence>
<keyword evidence="2 12" id="KW-0436">Ligase</keyword>
<dbReference type="PANTHER" id="PTHR45674:SF4">
    <property type="entry name" value="DNA LIGASE 1"/>
    <property type="match status" value="1"/>
</dbReference>
<dbReference type="GO" id="GO:0006273">
    <property type="term" value="P:lagging strand elongation"/>
    <property type="evidence" value="ECO:0007669"/>
    <property type="project" value="TreeGrafter"/>
</dbReference>
<dbReference type="GO" id="GO:0051301">
    <property type="term" value="P:cell division"/>
    <property type="evidence" value="ECO:0007669"/>
    <property type="project" value="UniProtKB-KW"/>
</dbReference>
<evidence type="ECO:0000256" key="11">
    <source>
        <dbReference type="ARBA" id="ARBA00034003"/>
    </source>
</evidence>
<evidence type="ECO:0000256" key="7">
    <source>
        <dbReference type="ARBA" id="ARBA00022840"/>
    </source>
</evidence>
<dbReference type="InterPro" id="IPR012309">
    <property type="entry name" value="DNA_ligase_ATP-dep_C"/>
</dbReference>
<dbReference type="InterPro" id="IPR016059">
    <property type="entry name" value="DNA_ligase_ATP-dep_CS"/>
</dbReference>
<dbReference type="PANTHER" id="PTHR45674">
    <property type="entry name" value="DNA LIGASE 1/3 FAMILY MEMBER"/>
    <property type="match status" value="1"/>
</dbReference>
<comment type="similarity">
    <text evidence="1 13">Belongs to the ATP-dependent DNA ligase family.</text>
</comment>
<dbReference type="Pfam" id="PF01068">
    <property type="entry name" value="DNA_ligase_A_M"/>
    <property type="match status" value="2"/>
</dbReference>
<dbReference type="Pfam" id="PF04679">
    <property type="entry name" value="DNA_ligase_A_C"/>
    <property type="match status" value="1"/>
</dbReference>
<evidence type="ECO:0000256" key="13">
    <source>
        <dbReference type="RuleBase" id="RU004196"/>
    </source>
</evidence>
<keyword evidence="5 12" id="KW-0547">Nucleotide-binding</keyword>
<keyword evidence="8 12" id="KW-0233">DNA recombination</keyword>
<dbReference type="GO" id="GO:0071897">
    <property type="term" value="P:DNA biosynthetic process"/>
    <property type="evidence" value="ECO:0007669"/>
    <property type="project" value="InterPro"/>
</dbReference>
<keyword evidence="4" id="KW-0235">DNA replication</keyword>
<keyword evidence="7 12" id="KW-0067">ATP-binding</keyword>
<dbReference type="EC" id="6.5.1.1" evidence="12"/>
<feature type="domain" description="ATP-dependent DNA ligase family profile" evidence="14">
    <location>
        <begin position="348"/>
        <end position="482"/>
    </location>
</feature>
<keyword evidence="3" id="KW-0132">Cell division</keyword>
<keyword evidence="10" id="KW-0131">Cell cycle</keyword>
<dbReference type="AlphaFoldDB" id="A0A1F4VES6"/>
<dbReference type="PROSITE" id="PS50160">
    <property type="entry name" value="DNA_LIGASE_A3"/>
    <property type="match status" value="1"/>
</dbReference>
<organism evidence="15 16">
    <name type="scientific">candidate division WWE3 bacterium RIFCSPLOWO2_01_FULL_41_18</name>
    <dbReference type="NCBI Taxonomy" id="1802625"/>
    <lineage>
        <taxon>Bacteria</taxon>
        <taxon>Katanobacteria</taxon>
    </lineage>
</organism>
<dbReference type="Pfam" id="PF04675">
    <property type="entry name" value="DNA_ligase_A_N"/>
    <property type="match status" value="1"/>
</dbReference>
<dbReference type="GO" id="GO:0003677">
    <property type="term" value="F:DNA binding"/>
    <property type="evidence" value="ECO:0007669"/>
    <property type="project" value="InterPro"/>
</dbReference>
<dbReference type="InterPro" id="IPR000977">
    <property type="entry name" value="DNA_ligase_ATP-dep"/>
</dbReference>
<dbReference type="EMBL" id="MEVI01000001">
    <property type="protein sequence ID" value="OGC55746.1"/>
    <property type="molecule type" value="Genomic_DNA"/>
</dbReference>
<dbReference type="SUPFAM" id="SSF50249">
    <property type="entry name" value="Nucleic acid-binding proteins"/>
    <property type="match status" value="1"/>
</dbReference>
<accession>A0A1F4VES6</accession>